<dbReference type="Pfam" id="PF13855">
    <property type="entry name" value="LRR_8"/>
    <property type="match status" value="1"/>
</dbReference>
<feature type="signal peptide" evidence="4">
    <location>
        <begin position="1"/>
        <end position="19"/>
    </location>
</feature>
<dbReference type="InterPro" id="IPR001611">
    <property type="entry name" value="Leu-rich_rpt"/>
</dbReference>
<dbReference type="InterPro" id="IPR050541">
    <property type="entry name" value="LRR_TM_domain-containing"/>
</dbReference>
<keyword evidence="1" id="KW-0433">Leucine-rich repeat</keyword>
<evidence type="ECO:0000313" key="6">
    <source>
        <dbReference type="Proteomes" id="UP001497623"/>
    </source>
</evidence>
<keyword evidence="2 4" id="KW-0732">Signal</keyword>
<dbReference type="EMBL" id="CAXKWB010095780">
    <property type="protein sequence ID" value="CAL4219979.1"/>
    <property type="molecule type" value="Genomic_DNA"/>
</dbReference>
<comment type="caution">
    <text evidence="5">The sequence shown here is derived from an EMBL/GenBank/DDBJ whole genome shotgun (WGS) entry which is preliminary data.</text>
</comment>
<dbReference type="AlphaFoldDB" id="A0AAV2SLC9"/>
<dbReference type="Gene3D" id="3.80.10.10">
    <property type="entry name" value="Ribonuclease Inhibitor"/>
    <property type="match status" value="1"/>
</dbReference>
<gene>
    <name evidence="5" type="ORF">MNOR_LOCUS39020</name>
</gene>
<proteinExistence type="predicted"/>
<keyword evidence="6" id="KW-1185">Reference proteome</keyword>
<reference evidence="5 6" key="1">
    <citation type="submission" date="2024-05" db="EMBL/GenBank/DDBJ databases">
        <authorList>
            <person name="Wallberg A."/>
        </authorList>
    </citation>
    <scope>NUCLEOTIDE SEQUENCE [LARGE SCALE GENOMIC DNA]</scope>
</reference>
<dbReference type="InterPro" id="IPR032675">
    <property type="entry name" value="LRR_dom_sf"/>
</dbReference>
<feature type="non-terminal residue" evidence="5">
    <location>
        <position position="1"/>
    </location>
</feature>
<accession>A0AAV2SLC9</accession>
<protein>
    <submittedName>
        <fullName evidence="5">Uncharacterized protein</fullName>
    </submittedName>
</protein>
<evidence type="ECO:0000256" key="4">
    <source>
        <dbReference type="SAM" id="SignalP"/>
    </source>
</evidence>
<dbReference type="SMART" id="SM00369">
    <property type="entry name" value="LRR_TYP"/>
    <property type="match status" value="3"/>
</dbReference>
<dbReference type="PANTHER" id="PTHR24369:SF210">
    <property type="entry name" value="CHAOPTIN-RELATED"/>
    <property type="match status" value="1"/>
</dbReference>
<sequence>PTMFSRSVYVLLLMGMVHMENQIIHNGLQVKHTKVNKPLSTSENEPCPPAEVIAPCTCRFSRVDCSKVQDENDLSRVFRGLNATYLHGLRIMNNKNVTFLEGDTFGDVYFDSIAITSCALKSVDRETFMKSSETVTELLLSDNELDDTFPFGSLVEYTVLDVLIMHSNEIKSVPHLAIYSLKHLDLSWNQITSTPEDPFKHLPNLEEIRFLDCGIQDLPPNLFSSLPKLRIVYMSRNNFPQIKHNTFSITSSQMELINLIVCGVEAIDIDAFHGLSNMTIDISYNNIVTLDELVFRPLLNNDITLSLYGNDLNCGCDVAWFMADSQYQNLTNNAMCSTGEWLTDLDPSWFEDNCW</sequence>
<dbReference type="SUPFAM" id="SSF52058">
    <property type="entry name" value="L domain-like"/>
    <property type="match status" value="1"/>
</dbReference>
<name>A0AAV2SLC9_MEGNR</name>
<dbReference type="GO" id="GO:0005886">
    <property type="term" value="C:plasma membrane"/>
    <property type="evidence" value="ECO:0007669"/>
    <property type="project" value="TreeGrafter"/>
</dbReference>
<dbReference type="Proteomes" id="UP001497623">
    <property type="component" value="Unassembled WGS sequence"/>
</dbReference>
<dbReference type="InterPro" id="IPR003591">
    <property type="entry name" value="Leu-rich_rpt_typical-subtyp"/>
</dbReference>
<evidence type="ECO:0000313" key="5">
    <source>
        <dbReference type="EMBL" id="CAL4219979.1"/>
    </source>
</evidence>
<evidence type="ECO:0000256" key="3">
    <source>
        <dbReference type="ARBA" id="ARBA00022737"/>
    </source>
</evidence>
<keyword evidence="3" id="KW-0677">Repeat</keyword>
<feature type="non-terminal residue" evidence="5">
    <location>
        <position position="355"/>
    </location>
</feature>
<dbReference type="PANTHER" id="PTHR24369">
    <property type="entry name" value="ANTIGEN BSP, PUTATIVE-RELATED"/>
    <property type="match status" value="1"/>
</dbReference>
<feature type="chain" id="PRO_5043315395" evidence="4">
    <location>
        <begin position="20"/>
        <end position="355"/>
    </location>
</feature>
<dbReference type="PROSITE" id="PS51450">
    <property type="entry name" value="LRR"/>
    <property type="match status" value="1"/>
</dbReference>
<evidence type="ECO:0000256" key="2">
    <source>
        <dbReference type="ARBA" id="ARBA00022729"/>
    </source>
</evidence>
<evidence type="ECO:0000256" key="1">
    <source>
        <dbReference type="ARBA" id="ARBA00022614"/>
    </source>
</evidence>
<organism evidence="5 6">
    <name type="scientific">Meganyctiphanes norvegica</name>
    <name type="common">Northern krill</name>
    <name type="synonym">Thysanopoda norvegica</name>
    <dbReference type="NCBI Taxonomy" id="48144"/>
    <lineage>
        <taxon>Eukaryota</taxon>
        <taxon>Metazoa</taxon>
        <taxon>Ecdysozoa</taxon>
        <taxon>Arthropoda</taxon>
        <taxon>Crustacea</taxon>
        <taxon>Multicrustacea</taxon>
        <taxon>Malacostraca</taxon>
        <taxon>Eumalacostraca</taxon>
        <taxon>Eucarida</taxon>
        <taxon>Euphausiacea</taxon>
        <taxon>Euphausiidae</taxon>
        <taxon>Meganyctiphanes</taxon>
    </lineage>
</organism>